<dbReference type="Proteomes" id="UP001642360">
    <property type="component" value="Unassembled WGS sequence"/>
</dbReference>
<reference evidence="9 10" key="1">
    <citation type="submission" date="2024-02" db="EMBL/GenBank/DDBJ databases">
        <authorList>
            <person name="Vignale AGUSTIN F."/>
            <person name="Sosa J E."/>
            <person name="Modenutti C."/>
        </authorList>
    </citation>
    <scope>NUCLEOTIDE SEQUENCE [LARGE SCALE GENOMIC DNA]</scope>
</reference>
<feature type="transmembrane region" description="Helical" evidence="8">
    <location>
        <begin position="397"/>
        <end position="419"/>
    </location>
</feature>
<evidence type="ECO:0000256" key="4">
    <source>
        <dbReference type="ARBA" id="ARBA00022692"/>
    </source>
</evidence>
<keyword evidence="4 8" id="KW-0812">Transmembrane</keyword>
<dbReference type="GO" id="GO:0012505">
    <property type="term" value="C:endomembrane system"/>
    <property type="evidence" value="ECO:0007669"/>
    <property type="project" value="UniProtKB-SubCell"/>
</dbReference>
<feature type="transmembrane region" description="Helical" evidence="8">
    <location>
        <begin position="236"/>
        <end position="261"/>
    </location>
</feature>
<evidence type="ECO:0000313" key="10">
    <source>
        <dbReference type="Proteomes" id="UP001642360"/>
    </source>
</evidence>
<evidence type="ECO:0000313" key="9">
    <source>
        <dbReference type="EMBL" id="CAK9147467.1"/>
    </source>
</evidence>
<keyword evidence="2" id="KW-0328">Glycosyltransferase</keyword>
<evidence type="ECO:0000256" key="5">
    <source>
        <dbReference type="ARBA" id="ARBA00022989"/>
    </source>
</evidence>
<sequence>MYVTDDVESMKIRVEKVVETGKVGEEHVTGEEEREAFNKWTQGFTCQDHPSVILLRVSAIMTNAPIILTLDCDMYSNDIQTLHRMLCYITDSPSRPNLGYIQFPQRFHGLNEADIYACELKRVFQVQPVGMDGLSGPSHFGTGCFFRRRVFFGAPSSFLPPEFPELSPDHVVEKPIKAQPILALVHLVAGCNYENQTNWGSKTKRWSVGLLEVAFSKYCPVTFGAQAMGPLMGLNYAHLAFMPIWSIPITTYAFLAQLALLNKVWIFPKVLDLWFVLHVFLFLGAYAQDCLDFILAEGTIQRWWSDQRMWIIRGLSPYLFGLIEFVTKNLGVTTQQFNVTSKVVDDEHSKRYDQGTFEFGVPSPMFVPLAMAATINLVAFLRGLLEVCSGGNVDGSFVQMFMAGFGIVNCFPIYEAMVLRTDKGRMPIKTTIISIFLSWALYTTTSLIMKI</sequence>
<feature type="transmembrane region" description="Helical" evidence="8">
    <location>
        <begin position="273"/>
        <end position="295"/>
    </location>
</feature>
<dbReference type="Gene3D" id="3.90.550.10">
    <property type="entry name" value="Spore Coat Polysaccharide Biosynthesis Protein SpsA, Chain A"/>
    <property type="match status" value="1"/>
</dbReference>
<evidence type="ECO:0000256" key="3">
    <source>
        <dbReference type="ARBA" id="ARBA00022679"/>
    </source>
</evidence>
<feature type="transmembrane region" description="Helical" evidence="8">
    <location>
        <begin position="431"/>
        <end position="449"/>
    </location>
</feature>
<accession>A0ABC8RSN3</accession>
<comment type="caution">
    <text evidence="9">The sequence shown here is derived from an EMBL/GenBank/DDBJ whole genome shotgun (WGS) entry which is preliminary data.</text>
</comment>
<keyword evidence="6 8" id="KW-0472">Membrane</keyword>
<protein>
    <recommendedName>
        <fullName evidence="11">Cellulose synthase-like protein G3</fullName>
    </recommendedName>
</protein>
<dbReference type="Pfam" id="PF03552">
    <property type="entry name" value="Cellulose_synt"/>
    <property type="match status" value="2"/>
</dbReference>
<evidence type="ECO:0000256" key="2">
    <source>
        <dbReference type="ARBA" id="ARBA00022676"/>
    </source>
</evidence>
<organism evidence="9 10">
    <name type="scientific">Ilex paraguariensis</name>
    <name type="common">yerba mate</name>
    <dbReference type="NCBI Taxonomy" id="185542"/>
    <lineage>
        <taxon>Eukaryota</taxon>
        <taxon>Viridiplantae</taxon>
        <taxon>Streptophyta</taxon>
        <taxon>Embryophyta</taxon>
        <taxon>Tracheophyta</taxon>
        <taxon>Spermatophyta</taxon>
        <taxon>Magnoliopsida</taxon>
        <taxon>eudicotyledons</taxon>
        <taxon>Gunneridae</taxon>
        <taxon>Pentapetalae</taxon>
        <taxon>asterids</taxon>
        <taxon>campanulids</taxon>
        <taxon>Aquifoliales</taxon>
        <taxon>Aquifoliaceae</taxon>
        <taxon>Ilex</taxon>
    </lineage>
</organism>
<keyword evidence="7" id="KW-0961">Cell wall biogenesis/degradation</keyword>
<dbReference type="EMBL" id="CAUOFW020001684">
    <property type="protein sequence ID" value="CAK9147467.1"/>
    <property type="molecule type" value="Genomic_DNA"/>
</dbReference>
<dbReference type="GO" id="GO:0071555">
    <property type="term" value="P:cell wall organization"/>
    <property type="evidence" value="ECO:0007669"/>
    <property type="project" value="UniProtKB-KW"/>
</dbReference>
<comment type="subcellular location">
    <subcellularLocation>
        <location evidence="1">Endomembrane system</location>
        <topology evidence="1">Multi-pass membrane protein</topology>
    </subcellularLocation>
</comment>
<dbReference type="AlphaFoldDB" id="A0ABC8RSN3"/>
<name>A0ABC8RSN3_9AQUA</name>
<proteinExistence type="predicted"/>
<evidence type="ECO:0008006" key="11">
    <source>
        <dbReference type="Google" id="ProtNLM"/>
    </source>
</evidence>
<keyword evidence="3" id="KW-0808">Transferase</keyword>
<evidence type="ECO:0000256" key="7">
    <source>
        <dbReference type="ARBA" id="ARBA00023316"/>
    </source>
</evidence>
<evidence type="ECO:0000256" key="6">
    <source>
        <dbReference type="ARBA" id="ARBA00023136"/>
    </source>
</evidence>
<keyword evidence="10" id="KW-1185">Reference proteome</keyword>
<feature type="transmembrane region" description="Helical" evidence="8">
    <location>
        <begin position="366"/>
        <end position="385"/>
    </location>
</feature>
<dbReference type="InterPro" id="IPR029044">
    <property type="entry name" value="Nucleotide-diphossugar_trans"/>
</dbReference>
<dbReference type="GO" id="GO:0016757">
    <property type="term" value="F:glycosyltransferase activity"/>
    <property type="evidence" value="ECO:0007669"/>
    <property type="project" value="UniProtKB-KW"/>
</dbReference>
<keyword evidence="5 8" id="KW-1133">Transmembrane helix</keyword>
<gene>
    <name evidence="9" type="ORF">ILEXP_LOCUS15366</name>
</gene>
<dbReference type="PANTHER" id="PTHR13301">
    <property type="entry name" value="X-BOX TRANSCRIPTION FACTOR-RELATED"/>
    <property type="match status" value="1"/>
</dbReference>
<evidence type="ECO:0000256" key="8">
    <source>
        <dbReference type="SAM" id="Phobius"/>
    </source>
</evidence>
<evidence type="ECO:0000256" key="1">
    <source>
        <dbReference type="ARBA" id="ARBA00004127"/>
    </source>
</evidence>
<dbReference type="InterPro" id="IPR005150">
    <property type="entry name" value="Cellulose_synth"/>
</dbReference>